<dbReference type="InterPro" id="IPR029044">
    <property type="entry name" value="Nucleotide-diphossugar_trans"/>
</dbReference>
<keyword evidence="3" id="KW-1185">Reference proteome</keyword>
<feature type="domain" description="Glycosyltransferase 2-like" evidence="1">
    <location>
        <begin position="13"/>
        <end position="139"/>
    </location>
</feature>
<keyword evidence="2" id="KW-0808">Transferase</keyword>
<dbReference type="Pfam" id="PF00535">
    <property type="entry name" value="Glycos_transf_2"/>
    <property type="match status" value="1"/>
</dbReference>
<organism evidence="2 3">
    <name type="scientific">Desulfobacula toluolica (strain DSM 7467 / Tol2)</name>
    <dbReference type="NCBI Taxonomy" id="651182"/>
    <lineage>
        <taxon>Bacteria</taxon>
        <taxon>Pseudomonadati</taxon>
        <taxon>Thermodesulfobacteriota</taxon>
        <taxon>Desulfobacteria</taxon>
        <taxon>Desulfobacterales</taxon>
        <taxon>Desulfobacteraceae</taxon>
        <taxon>Desulfobacula</taxon>
    </lineage>
</organism>
<dbReference type="PANTHER" id="PTHR48090">
    <property type="entry name" value="UNDECAPRENYL-PHOSPHATE 4-DEOXY-4-FORMAMIDO-L-ARABINOSE TRANSFERASE-RELATED"/>
    <property type="match status" value="1"/>
</dbReference>
<dbReference type="SUPFAM" id="SSF53448">
    <property type="entry name" value="Nucleotide-diphospho-sugar transferases"/>
    <property type="match status" value="1"/>
</dbReference>
<dbReference type="KEGG" id="dto:TOL2_C35330"/>
<sequence length="271" mass="32033">MIKDKNKSLSFSLLTFAYNEEKLLKKQIEIWIEGLKKYSNDFEIILINDGSTDKTGIIANDLSKRHSELKVFHHKRNMGIGYAVKTAIQQAMKNIVFWNDIDSHFNIYDIGKIIPMLLDKETDIVVAFKHDNLKTKSKISWFKSRVNYYLIKTLFFPLFFDHSPILDFQFVQFYPRDFLLQGITIKSYSSFIPAECLIKARLLKLSIRQIQLHYHSRELHGHAKSGVNYKTILKSIQNIFHFWFEWFCFGGKKRAKIHWDMSSKGILPWQK</sequence>
<name>K0NLS0_DESTT</name>
<dbReference type="InterPro" id="IPR050256">
    <property type="entry name" value="Glycosyltransferase_2"/>
</dbReference>
<accession>K0NLS0</accession>
<dbReference type="CDD" id="cd04179">
    <property type="entry name" value="DPM_DPG-synthase_like"/>
    <property type="match status" value="1"/>
</dbReference>
<dbReference type="GO" id="GO:0016740">
    <property type="term" value="F:transferase activity"/>
    <property type="evidence" value="ECO:0007669"/>
    <property type="project" value="UniProtKB-KW"/>
</dbReference>
<dbReference type="HOGENOM" id="CLU_033536_9_0_7"/>
<reference evidence="2 3" key="1">
    <citation type="journal article" date="2013" name="Environ. Microbiol.">
        <title>Complete genome, catabolic sub-proteomes and key-metabolites of Desulfobacula toluolica Tol2, a marine, aromatic compound-degrading, sulfate-reducing bacterium.</title>
        <authorList>
            <person name="Wohlbrand L."/>
            <person name="Jacob J.H."/>
            <person name="Kube M."/>
            <person name="Mussmann M."/>
            <person name="Jarling R."/>
            <person name="Beck A."/>
            <person name="Amann R."/>
            <person name="Wilkes H."/>
            <person name="Reinhardt R."/>
            <person name="Rabus R."/>
        </authorList>
    </citation>
    <scope>NUCLEOTIDE SEQUENCE [LARGE SCALE GENOMIC DNA]</scope>
    <source>
        <strain evidence="3">DSM 7467 / Tol2</strain>
    </source>
</reference>
<protein>
    <submittedName>
        <fullName evidence="2">Glycosyl transferase, family II</fullName>
    </submittedName>
</protein>
<proteinExistence type="predicted"/>
<dbReference type="Gene3D" id="3.90.550.10">
    <property type="entry name" value="Spore Coat Polysaccharide Biosynthesis Protein SpsA, Chain A"/>
    <property type="match status" value="1"/>
</dbReference>
<gene>
    <name evidence="2" type="ordered locus">TOL2_C35330</name>
</gene>
<evidence type="ECO:0000259" key="1">
    <source>
        <dbReference type="Pfam" id="PF00535"/>
    </source>
</evidence>
<dbReference type="Proteomes" id="UP000007347">
    <property type="component" value="Chromosome"/>
</dbReference>
<evidence type="ECO:0000313" key="2">
    <source>
        <dbReference type="EMBL" id="CCK81690.1"/>
    </source>
</evidence>
<evidence type="ECO:0000313" key="3">
    <source>
        <dbReference type="Proteomes" id="UP000007347"/>
    </source>
</evidence>
<dbReference type="AlphaFoldDB" id="K0NLS0"/>
<dbReference type="STRING" id="651182.TOL2_C35330"/>
<dbReference type="EMBL" id="FO203503">
    <property type="protein sequence ID" value="CCK81690.1"/>
    <property type="molecule type" value="Genomic_DNA"/>
</dbReference>
<dbReference type="InterPro" id="IPR001173">
    <property type="entry name" value="Glyco_trans_2-like"/>
</dbReference>